<sequence>MGSNPAAADMTVAFIPAPGGGSGSSSSSMVVRPRRNAYSVLQLVRALFYGAPAIPVLEDGHPAGADERQLAAVQGRVRAVVAGTMNSYLSACGRIPMLCPKGSLLDLNAAATALAPPPERGGVPVICPYCNRMFCIGVYDVPWLNPPPGRVFPELPAPAAAGFVSPPALEPMYYGGGAGPGPSSRATSVVVAVLQVCSNPRHFMVRLGRLMRLPRNGTSLVWRHPSSLGVVPSFVVGGGGGGRLQRRRATAPARPLDEASTSSSAGGANRNFVMPGDESMVQLTLRQNRHDPLQLTLGWR</sequence>
<reference evidence="2 3" key="2">
    <citation type="submission" date="2024-10" db="EMBL/GenBank/DDBJ databases">
        <authorList>
            <person name="Ryan C."/>
        </authorList>
    </citation>
    <scope>NUCLEOTIDE SEQUENCE [LARGE SCALE GENOMIC DNA]</scope>
</reference>
<feature type="region of interest" description="Disordered" evidence="1">
    <location>
        <begin position="241"/>
        <end position="270"/>
    </location>
</feature>
<proteinExistence type="predicted"/>
<dbReference type="EMBL" id="OZ075111">
    <property type="protein sequence ID" value="CAL4885010.1"/>
    <property type="molecule type" value="Genomic_DNA"/>
</dbReference>
<evidence type="ECO:0000313" key="2">
    <source>
        <dbReference type="EMBL" id="CAL4885010.1"/>
    </source>
</evidence>
<evidence type="ECO:0000256" key="1">
    <source>
        <dbReference type="SAM" id="MobiDB-lite"/>
    </source>
</evidence>
<name>A0ABC8V6J4_9POAL</name>
<gene>
    <name evidence="2" type="ORF">URODEC1_LOCUS257</name>
</gene>
<dbReference type="AlphaFoldDB" id="A0ABC8V6J4"/>
<organism evidence="2 3">
    <name type="scientific">Urochloa decumbens</name>
    <dbReference type="NCBI Taxonomy" id="240449"/>
    <lineage>
        <taxon>Eukaryota</taxon>
        <taxon>Viridiplantae</taxon>
        <taxon>Streptophyta</taxon>
        <taxon>Embryophyta</taxon>
        <taxon>Tracheophyta</taxon>
        <taxon>Spermatophyta</taxon>
        <taxon>Magnoliopsida</taxon>
        <taxon>Liliopsida</taxon>
        <taxon>Poales</taxon>
        <taxon>Poaceae</taxon>
        <taxon>PACMAD clade</taxon>
        <taxon>Panicoideae</taxon>
        <taxon>Panicodae</taxon>
        <taxon>Paniceae</taxon>
        <taxon>Melinidinae</taxon>
        <taxon>Urochloa</taxon>
    </lineage>
</organism>
<accession>A0ABC8V6J4</accession>
<reference evidence="3" key="1">
    <citation type="submission" date="2024-06" db="EMBL/GenBank/DDBJ databases">
        <authorList>
            <person name="Ryan C."/>
        </authorList>
    </citation>
    <scope>NUCLEOTIDE SEQUENCE [LARGE SCALE GENOMIC DNA]</scope>
</reference>
<protein>
    <submittedName>
        <fullName evidence="2">Uncharacterized protein</fullName>
    </submittedName>
</protein>
<evidence type="ECO:0000313" key="3">
    <source>
        <dbReference type="Proteomes" id="UP001497457"/>
    </source>
</evidence>
<keyword evidence="3" id="KW-1185">Reference proteome</keyword>
<dbReference type="Proteomes" id="UP001497457">
    <property type="component" value="Chromosome 1b"/>
</dbReference>